<dbReference type="OrthoDB" id="1915143at2759"/>
<organism evidence="2 3">
    <name type="scientific">Anisodus acutangulus</name>
    <dbReference type="NCBI Taxonomy" id="402998"/>
    <lineage>
        <taxon>Eukaryota</taxon>
        <taxon>Viridiplantae</taxon>
        <taxon>Streptophyta</taxon>
        <taxon>Embryophyta</taxon>
        <taxon>Tracheophyta</taxon>
        <taxon>Spermatophyta</taxon>
        <taxon>Magnoliopsida</taxon>
        <taxon>eudicotyledons</taxon>
        <taxon>Gunneridae</taxon>
        <taxon>Pentapetalae</taxon>
        <taxon>asterids</taxon>
        <taxon>lamiids</taxon>
        <taxon>Solanales</taxon>
        <taxon>Solanaceae</taxon>
        <taxon>Solanoideae</taxon>
        <taxon>Hyoscyameae</taxon>
        <taxon>Anisodus</taxon>
    </lineage>
</organism>
<comment type="caution">
    <text evidence="2">The sequence shown here is derived from an EMBL/GenBank/DDBJ whole genome shotgun (WGS) entry which is preliminary data.</text>
</comment>
<keyword evidence="3" id="KW-1185">Reference proteome</keyword>
<dbReference type="AlphaFoldDB" id="A0A9Q1RR65"/>
<feature type="region of interest" description="Disordered" evidence="1">
    <location>
        <begin position="525"/>
        <end position="545"/>
    </location>
</feature>
<proteinExistence type="predicted"/>
<dbReference type="Proteomes" id="UP001152561">
    <property type="component" value="Unassembled WGS sequence"/>
</dbReference>
<dbReference type="PANTHER" id="PTHR31115">
    <property type="entry name" value="OS05G0107300 PROTEIN"/>
    <property type="match status" value="1"/>
</dbReference>
<dbReference type="EMBL" id="JAJAGQ010000003">
    <property type="protein sequence ID" value="KAJ8568740.1"/>
    <property type="molecule type" value="Genomic_DNA"/>
</dbReference>
<accession>A0A9Q1RR65</accession>
<protein>
    <submittedName>
        <fullName evidence="2">Uncharacterized protein</fullName>
    </submittedName>
</protein>
<sequence length="609" mass="67655">MSASSRFDLSSSSLDRPLYLYASGQRGSYASASLDRSASFRENMENPILSSLPNMTRKHKLNRHSDFKRLPGLALGMPVEDSPVVSSKGKPFSSPFPEEARRLKAGLRESCTKARERVKIFTESLYVINKCFPSIHQGRDLGQTSYQMNDPMCYIQVTGQFQGQALVNHEINLAGPVSDPFDADGSSLVPNGFRLIEFGGDTNETQSLKSALDHMVTEKSKHKGISLYQRVMSALIPEDLYCSGNEDLNSDSYRSGFEMEMNLESDTSCAQLLYGSETSKYLASNGYIINANGGPFDNVEQVMNYNNVTSASDMGIFLLEYSDLAHTGDEEIIIDMSRLDEKHQEMPTVFYPLLVSKKKEMLGKLLNSAAETREFQEKESEHHALDKLVEMAYEKYMSCWGPNVHGAKSASGKMAKQAALALVKRTLDRCIQFEETGKSCFSETLYKDMFLSAISRRSDGQTDSYTDSEAAKSYFSRQQSPSLNQDILYDANLYSEASRVKRRELEDVLGKMSGQLQAPVSSIVNSSDISASGTGKDNNDYDLDELEDPIDLSGLPFPEMDALGVPDDLDGQGQDLGSWLNIDDDGLQDHDFMGLEIPMDDLSELNMMV</sequence>
<evidence type="ECO:0000313" key="2">
    <source>
        <dbReference type="EMBL" id="KAJ8568740.1"/>
    </source>
</evidence>
<name>A0A9Q1RR65_9SOLA</name>
<reference evidence="3" key="1">
    <citation type="journal article" date="2023" name="Proc. Natl. Acad. Sci. U.S.A.">
        <title>Genomic and structural basis for evolution of tropane alkaloid biosynthesis.</title>
        <authorList>
            <person name="Wanga Y.-J."/>
            <person name="Taina T."/>
            <person name="Yua J.-Y."/>
            <person name="Lia J."/>
            <person name="Xua B."/>
            <person name="Chenc J."/>
            <person name="D'Auriad J.C."/>
            <person name="Huanga J.-P."/>
            <person name="Huanga S.-X."/>
        </authorList>
    </citation>
    <scope>NUCLEOTIDE SEQUENCE [LARGE SCALE GENOMIC DNA]</scope>
    <source>
        <strain evidence="3">cv. KIB-2019</strain>
    </source>
</reference>
<gene>
    <name evidence="2" type="ORF">K7X08_030962</name>
</gene>
<evidence type="ECO:0000256" key="1">
    <source>
        <dbReference type="SAM" id="MobiDB-lite"/>
    </source>
</evidence>
<evidence type="ECO:0000313" key="3">
    <source>
        <dbReference type="Proteomes" id="UP001152561"/>
    </source>
</evidence>
<dbReference type="PANTHER" id="PTHR31115:SF12">
    <property type="entry name" value="SERINE_ARGININE REPETITIVE MATRIX PROTEIN 2"/>
    <property type="match status" value="1"/>
</dbReference>